<accession>A0A1Q6A6I3</accession>
<reference evidence="1 2" key="1">
    <citation type="submission" date="2016-11" db="EMBL/GenBank/DDBJ databases">
        <title>Whole Genome Sequencing of Mucilaginibacter polytrichastri RG4-7(T) isolated from the moss sample.</title>
        <authorList>
            <person name="Li Y."/>
        </authorList>
    </citation>
    <scope>NUCLEOTIDE SEQUENCE [LARGE SCALE GENOMIC DNA]</scope>
    <source>
        <strain evidence="1 2">RG4-7</strain>
    </source>
</reference>
<protein>
    <submittedName>
        <fullName evidence="1">Uncharacterized protein</fullName>
    </submittedName>
</protein>
<comment type="caution">
    <text evidence="1">The sequence shown here is derived from an EMBL/GenBank/DDBJ whole genome shotgun (WGS) entry which is preliminary data.</text>
</comment>
<gene>
    <name evidence="1" type="ORF">RG47T_5105</name>
</gene>
<dbReference type="EMBL" id="MPPL01000001">
    <property type="protein sequence ID" value="OKS89621.1"/>
    <property type="molecule type" value="Genomic_DNA"/>
</dbReference>
<keyword evidence="2" id="KW-1185">Reference proteome</keyword>
<sequence>MFSNRYILSVHSHWLSEEEADEAFKILGIKDYRRLIDIEIKIIEFLVELNKIYKLTYFDKSEAIMYDFWDDGEFIKKAADGLREVTQFVFYAKSLDLILISGFDQDIRIFFISDGDQSPFKNLVYDNKLYLLE</sequence>
<dbReference type="AlphaFoldDB" id="A0A1Q6A6I3"/>
<organism evidence="1 2">
    <name type="scientific">Mucilaginibacter polytrichastri</name>
    <dbReference type="NCBI Taxonomy" id="1302689"/>
    <lineage>
        <taxon>Bacteria</taxon>
        <taxon>Pseudomonadati</taxon>
        <taxon>Bacteroidota</taxon>
        <taxon>Sphingobacteriia</taxon>
        <taxon>Sphingobacteriales</taxon>
        <taxon>Sphingobacteriaceae</taxon>
        <taxon>Mucilaginibacter</taxon>
    </lineage>
</organism>
<evidence type="ECO:0000313" key="1">
    <source>
        <dbReference type="EMBL" id="OKS89621.1"/>
    </source>
</evidence>
<name>A0A1Q6A6I3_9SPHI</name>
<proteinExistence type="predicted"/>
<dbReference type="Proteomes" id="UP000186720">
    <property type="component" value="Unassembled WGS sequence"/>
</dbReference>
<evidence type="ECO:0000313" key="2">
    <source>
        <dbReference type="Proteomes" id="UP000186720"/>
    </source>
</evidence>